<evidence type="ECO:0000313" key="2">
    <source>
        <dbReference type="EMBL" id="QHU19769.1"/>
    </source>
</evidence>
<organism evidence="2">
    <name type="scientific">viral metagenome</name>
    <dbReference type="NCBI Taxonomy" id="1070528"/>
    <lineage>
        <taxon>unclassified sequences</taxon>
        <taxon>metagenomes</taxon>
        <taxon>organismal metagenomes</taxon>
    </lineage>
</organism>
<protein>
    <recommendedName>
        <fullName evidence="3">EamA domain-containing protein</fullName>
    </recommendedName>
</protein>
<proteinExistence type="predicted"/>
<dbReference type="InterPro" id="IPR037185">
    <property type="entry name" value="EmrE-like"/>
</dbReference>
<evidence type="ECO:0008006" key="3">
    <source>
        <dbReference type="Google" id="ProtNLM"/>
    </source>
</evidence>
<dbReference type="Gene3D" id="1.10.3730.20">
    <property type="match status" value="1"/>
</dbReference>
<accession>A0A6C0KQ70</accession>
<feature type="transmembrane region" description="Helical" evidence="1">
    <location>
        <begin position="98"/>
        <end position="116"/>
    </location>
</feature>
<feature type="transmembrane region" description="Helical" evidence="1">
    <location>
        <begin position="12"/>
        <end position="30"/>
    </location>
</feature>
<keyword evidence="1" id="KW-1133">Transmembrane helix</keyword>
<sequence>MKASYLKIDKFFYVYLFLITLFSISSQYLFKKIQKKELPRSYLIFGVTMYALLGFVIYKLLHYGNILILNIIWHLIYFILLFLMGYFIFQEKINFQKIVALLFGVISLSIFMMYGID</sequence>
<feature type="transmembrane region" description="Helical" evidence="1">
    <location>
        <begin position="67"/>
        <end position="89"/>
    </location>
</feature>
<keyword evidence="1" id="KW-0472">Membrane</keyword>
<evidence type="ECO:0000256" key="1">
    <source>
        <dbReference type="SAM" id="Phobius"/>
    </source>
</evidence>
<name>A0A6C0KQ70_9ZZZZ</name>
<dbReference type="AlphaFoldDB" id="A0A6C0KQ70"/>
<feature type="transmembrane region" description="Helical" evidence="1">
    <location>
        <begin position="42"/>
        <end position="61"/>
    </location>
</feature>
<dbReference type="SUPFAM" id="SSF103481">
    <property type="entry name" value="Multidrug resistance efflux transporter EmrE"/>
    <property type="match status" value="1"/>
</dbReference>
<keyword evidence="1" id="KW-0812">Transmembrane</keyword>
<dbReference type="EMBL" id="MN740955">
    <property type="protein sequence ID" value="QHU19769.1"/>
    <property type="molecule type" value="Genomic_DNA"/>
</dbReference>
<reference evidence="2" key="1">
    <citation type="journal article" date="2020" name="Nature">
        <title>Giant virus diversity and host interactions through global metagenomics.</title>
        <authorList>
            <person name="Schulz F."/>
            <person name="Roux S."/>
            <person name="Paez-Espino D."/>
            <person name="Jungbluth S."/>
            <person name="Walsh D.A."/>
            <person name="Denef V.J."/>
            <person name="McMahon K.D."/>
            <person name="Konstantinidis K.T."/>
            <person name="Eloe-Fadrosh E.A."/>
            <person name="Kyrpides N.C."/>
            <person name="Woyke T."/>
        </authorList>
    </citation>
    <scope>NUCLEOTIDE SEQUENCE</scope>
    <source>
        <strain evidence="2">GVMAG-S-3300013014-113</strain>
    </source>
</reference>